<dbReference type="InterPro" id="IPR012906">
    <property type="entry name" value="PaaX-like_N"/>
</dbReference>
<dbReference type="Gene3D" id="1.10.10.10">
    <property type="entry name" value="Winged helix-like DNA-binding domain superfamily/Winged helix DNA-binding domain"/>
    <property type="match status" value="1"/>
</dbReference>
<feature type="domain" description="Transcriptional repressor PaaX-like C-terminal" evidence="2">
    <location>
        <begin position="217"/>
        <end position="301"/>
    </location>
</feature>
<dbReference type="PANTHER" id="PTHR30319:SF1">
    <property type="entry name" value="TRANSCRIPTIONAL REPRESSOR PAAX"/>
    <property type="match status" value="1"/>
</dbReference>
<protein>
    <submittedName>
        <fullName evidence="4">PaaX family transcriptional regulator C-terminal domain-containing protein</fullName>
    </submittedName>
</protein>
<dbReference type="InterPro" id="IPR013225">
    <property type="entry name" value="PaaX_C"/>
</dbReference>
<comment type="caution">
    <text evidence="4">The sequence shown here is derived from an EMBL/GenBank/DDBJ whole genome shotgun (WGS) entry which is preliminary data.</text>
</comment>
<name>A0ABU9X2A1_9MICC</name>
<dbReference type="Pfam" id="PF08223">
    <property type="entry name" value="PaaX_C"/>
    <property type="match status" value="1"/>
</dbReference>
<evidence type="ECO:0000313" key="4">
    <source>
        <dbReference type="EMBL" id="MEN2745593.1"/>
    </source>
</evidence>
<dbReference type="Pfam" id="PF20803">
    <property type="entry name" value="PaaX_M"/>
    <property type="match status" value="1"/>
</dbReference>
<proteinExistence type="predicted"/>
<dbReference type="Gene3D" id="3.30.70.2650">
    <property type="match status" value="1"/>
</dbReference>
<dbReference type="PANTHER" id="PTHR30319">
    <property type="entry name" value="PHENYLACETIC ACID REGULATOR-RELATED TRANSCRIPTIONAL REPRESSOR"/>
    <property type="match status" value="1"/>
</dbReference>
<evidence type="ECO:0000259" key="3">
    <source>
        <dbReference type="Pfam" id="PF20803"/>
    </source>
</evidence>
<dbReference type="EMBL" id="JBDFRB010000015">
    <property type="protein sequence ID" value="MEN2745593.1"/>
    <property type="molecule type" value="Genomic_DNA"/>
</dbReference>
<feature type="domain" description="Transcriptional repressor PaaX-like N-terminal" evidence="1">
    <location>
        <begin position="46"/>
        <end position="101"/>
    </location>
</feature>
<dbReference type="InterPro" id="IPR011965">
    <property type="entry name" value="PaaX_trns_reg"/>
</dbReference>
<accession>A0ABU9X2A1</accession>
<sequence>MGAADAPTEAPAGTHVGAVDVVHPEDAPASALPRVADDMVSRPGSAVSLLRTVVGLYLRETGGWMPAETVVALLGALGVPVPQARTAVSRVKQRGLLEGEARDGVPGLALAPGAEAMLARGDRRIHVPRSMAADGEWCLIVFSIPEAMRDVRHQLRRQLRWIGCGAVESGVWICPDYLRDEVADAVDGLGLGEHVVLFTARGLPAGPVAAGHVAGWWDLHAIAGLHRDFIAGQADVPGQSEGPAESFAAYVHCVDAWRMIPYLDPGLPPELLPEDWPGAACVALFERIREAHAGPAAEFVRRTLGSTGLDGQGGPDPA</sequence>
<feature type="domain" description="Transcriptional repressor PaaX-like central Cas2-like" evidence="3">
    <location>
        <begin position="132"/>
        <end position="201"/>
    </location>
</feature>
<evidence type="ECO:0000259" key="1">
    <source>
        <dbReference type="Pfam" id="PF07848"/>
    </source>
</evidence>
<dbReference type="RefSeq" id="WP_345886063.1">
    <property type="nucleotide sequence ID" value="NZ_JBDFRB010000015.1"/>
</dbReference>
<organism evidence="4 5">
    <name type="scientific">Sinomonas halotolerans</name>
    <dbReference type="NCBI Taxonomy" id="1644133"/>
    <lineage>
        <taxon>Bacteria</taxon>
        <taxon>Bacillati</taxon>
        <taxon>Actinomycetota</taxon>
        <taxon>Actinomycetes</taxon>
        <taxon>Micrococcales</taxon>
        <taxon>Micrococcaceae</taxon>
        <taxon>Sinomonas</taxon>
    </lineage>
</organism>
<dbReference type="Proteomes" id="UP001422074">
    <property type="component" value="Unassembled WGS sequence"/>
</dbReference>
<dbReference type="InterPro" id="IPR048846">
    <property type="entry name" value="PaaX-like_central"/>
</dbReference>
<keyword evidence="5" id="KW-1185">Reference proteome</keyword>
<dbReference type="Gene3D" id="1.20.58.1460">
    <property type="match status" value="1"/>
</dbReference>
<evidence type="ECO:0000259" key="2">
    <source>
        <dbReference type="Pfam" id="PF08223"/>
    </source>
</evidence>
<dbReference type="PIRSF" id="PIRSF020623">
    <property type="entry name" value="PaaX"/>
    <property type="match status" value="1"/>
</dbReference>
<evidence type="ECO:0000313" key="5">
    <source>
        <dbReference type="Proteomes" id="UP001422074"/>
    </source>
</evidence>
<dbReference type="Pfam" id="PF07848">
    <property type="entry name" value="PaaX"/>
    <property type="match status" value="1"/>
</dbReference>
<gene>
    <name evidence="4" type="ORF">ABCQ75_13785</name>
</gene>
<reference evidence="4 5" key="1">
    <citation type="submission" date="2024-05" db="EMBL/GenBank/DDBJ databases">
        <title>Sinomonas sp. nov., isolated from a waste landfill.</title>
        <authorList>
            <person name="Zhao Y."/>
        </authorList>
    </citation>
    <scope>NUCLEOTIDE SEQUENCE [LARGE SCALE GENOMIC DNA]</scope>
    <source>
        <strain evidence="4 5">CCTCC AB2014300</strain>
    </source>
</reference>
<dbReference type="InterPro" id="IPR036388">
    <property type="entry name" value="WH-like_DNA-bd_sf"/>
</dbReference>